<organism evidence="2 3">
    <name type="scientific">Paludisphaera mucosa</name>
    <dbReference type="NCBI Taxonomy" id="3030827"/>
    <lineage>
        <taxon>Bacteria</taxon>
        <taxon>Pseudomonadati</taxon>
        <taxon>Planctomycetota</taxon>
        <taxon>Planctomycetia</taxon>
        <taxon>Isosphaerales</taxon>
        <taxon>Isosphaeraceae</taxon>
        <taxon>Paludisphaera</taxon>
    </lineage>
</organism>
<dbReference type="Proteomes" id="UP001216907">
    <property type="component" value="Unassembled WGS sequence"/>
</dbReference>
<evidence type="ECO:0000256" key="1">
    <source>
        <dbReference type="SAM" id="MobiDB-lite"/>
    </source>
</evidence>
<keyword evidence="3" id="KW-1185">Reference proteome</keyword>
<evidence type="ECO:0008006" key="4">
    <source>
        <dbReference type="Google" id="ProtNLM"/>
    </source>
</evidence>
<feature type="compositionally biased region" description="Low complexity" evidence="1">
    <location>
        <begin position="178"/>
        <end position="188"/>
    </location>
</feature>
<accession>A0ABT6FJM5</accession>
<comment type="caution">
    <text evidence="2">The sequence shown here is derived from an EMBL/GenBank/DDBJ whole genome shotgun (WGS) entry which is preliminary data.</text>
</comment>
<gene>
    <name evidence="2" type="ORF">PZE19_28435</name>
</gene>
<dbReference type="RefSeq" id="WP_277863981.1">
    <property type="nucleotide sequence ID" value="NZ_JARRAG010000002.1"/>
</dbReference>
<feature type="region of interest" description="Disordered" evidence="1">
    <location>
        <begin position="171"/>
        <end position="212"/>
    </location>
</feature>
<feature type="region of interest" description="Disordered" evidence="1">
    <location>
        <begin position="46"/>
        <end position="87"/>
    </location>
</feature>
<evidence type="ECO:0000313" key="3">
    <source>
        <dbReference type="Proteomes" id="UP001216907"/>
    </source>
</evidence>
<dbReference type="EMBL" id="JARRAG010000002">
    <property type="protein sequence ID" value="MDG3007709.1"/>
    <property type="molecule type" value="Genomic_DNA"/>
</dbReference>
<sequence length="212" mass="22044">MKDLVGTLVPPMIALAATGWAVWPYLESPVPSPISRTRVAEISSDSLATVPGRTPDRDPFSFTGSSAADESADATKSGPGGRAPKARPADAILKVGRAEVDILAALPGKVSLSATSIHDSRRMAVLNGRVYAEGESVQGLDAPGPVVLAAIHPASVGLRYGGKDVEIAFPASSTMTRPPSSIASSPPIQAKQDRKRGKASKSNSVRRTTRPR</sequence>
<evidence type="ECO:0000313" key="2">
    <source>
        <dbReference type="EMBL" id="MDG3007709.1"/>
    </source>
</evidence>
<name>A0ABT6FJM5_9BACT</name>
<proteinExistence type="predicted"/>
<reference evidence="2 3" key="1">
    <citation type="submission" date="2023-03" db="EMBL/GenBank/DDBJ databases">
        <title>Paludisphaera mucosa sp. nov. a novel planctomycete from northern fen.</title>
        <authorList>
            <person name="Ivanova A."/>
        </authorList>
    </citation>
    <scope>NUCLEOTIDE SEQUENCE [LARGE SCALE GENOMIC DNA]</scope>
    <source>
        <strain evidence="2 3">Pla2</strain>
    </source>
</reference>
<protein>
    <recommendedName>
        <fullName evidence="4">Type II secretion system protein GspC N-terminal domain-containing protein</fullName>
    </recommendedName>
</protein>